<dbReference type="Pfam" id="PF01551">
    <property type="entry name" value="Peptidase_M23"/>
    <property type="match status" value="1"/>
</dbReference>
<protein>
    <submittedName>
        <fullName evidence="4">Peptidoglycan DD-metalloendopeptidase family protein</fullName>
    </submittedName>
</protein>
<dbReference type="InterPro" id="IPR011055">
    <property type="entry name" value="Dup_hybrid_motif"/>
</dbReference>
<dbReference type="CDD" id="cd12797">
    <property type="entry name" value="M23_peptidase"/>
    <property type="match status" value="1"/>
</dbReference>
<dbReference type="Gene3D" id="2.70.70.10">
    <property type="entry name" value="Glucose Permease (Domain IIA)"/>
    <property type="match status" value="1"/>
</dbReference>
<keyword evidence="1 2" id="KW-0732">Signal</keyword>
<dbReference type="RefSeq" id="WP_346075269.1">
    <property type="nucleotide sequence ID" value="NZ_BAAARB010000004.1"/>
</dbReference>
<dbReference type="Proteomes" id="UP001501170">
    <property type="component" value="Unassembled WGS sequence"/>
</dbReference>
<dbReference type="PANTHER" id="PTHR21666:SF289">
    <property type="entry name" value="L-ALA--D-GLU ENDOPEPTIDASE"/>
    <property type="match status" value="1"/>
</dbReference>
<proteinExistence type="predicted"/>
<feature type="chain" id="PRO_5046294439" evidence="2">
    <location>
        <begin position="31"/>
        <end position="171"/>
    </location>
</feature>
<dbReference type="EMBL" id="BAAARB010000004">
    <property type="protein sequence ID" value="GAA2373223.1"/>
    <property type="molecule type" value="Genomic_DNA"/>
</dbReference>
<evidence type="ECO:0000313" key="4">
    <source>
        <dbReference type="EMBL" id="GAA2373223.1"/>
    </source>
</evidence>
<organism evidence="4 5">
    <name type="scientific">Gordonia cholesterolivorans</name>
    <dbReference type="NCBI Taxonomy" id="559625"/>
    <lineage>
        <taxon>Bacteria</taxon>
        <taxon>Bacillati</taxon>
        <taxon>Actinomycetota</taxon>
        <taxon>Actinomycetes</taxon>
        <taxon>Mycobacteriales</taxon>
        <taxon>Gordoniaceae</taxon>
        <taxon>Gordonia</taxon>
    </lineage>
</organism>
<feature type="domain" description="M23ase beta-sheet core" evidence="3">
    <location>
        <begin position="58"/>
        <end position="146"/>
    </location>
</feature>
<dbReference type="InterPro" id="IPR016047">
    <property type="entry name" value="M23ase_b-sheet_dom"/>
</dbReference>
<accession>A0ABN3H9L3</accession>
<dbReference type="InterPro" id="IPR050570">
    <property type="entry name" value="Cell_wall_metabolism_enzyme"/>
</dbReference>
<evidence type="ECO:0000313" key="5">
    <source>
        <dbReference type="Proteomes" id="UP001501170"/>
    </source>
</evidence>
<reference evidence="4 5" key="1">
    <citation type="journal article" date="2019" name="Int. J. Syst. Evol. Microbiol.">
        <title>The Global Catalogue of Microorganisms (GCM) 10K type strain sequencing project: providing services to taxonomists for standard genome sequencing and annotation.</title>
        <authorList>
            <consortium name="The Broad Institute Genomics Platform"/>
            <consortium name="The Broad Institute Genome Sequencing Center for Infectious Disease"/>
            <person name="Wu L."/>
            <person name="Ma J."/>
        </authorList>
    </citation>
    <scope>NUCLEOTIDE SEQUENCE [LARGE SCALE GENOMIC DNA]</scope>
    <source>
        <strain evidence="4 5">JCM 16227</strain>
    </source>
</reference>
<evidence type="ECO:0000256" key="1">
    <source>
        <dbReference type="ARBA" id="ARBA00022729"/>
    </source>
</evidence>
<feature type="signal peptide" evidence="2">
    <location>
        <begin position="1"/>
        <end position="30"/>
    </location>
</feature>
<evidence type="ECO:0000259" key="3">
    <source>
        <dbReference type="Pfam" id="PF01551"/>
    </source>
</evidence>
<keyword evidence="5" id="KW-1185">Reference proteome</keyword>
<evidence type="ECO:0000256" key="2">
    <source>
        <dbReference type="SAM" id="SignalP"/>
    </source>
</evidence>
<name>A0ABN3H9L3_9ACTN</name>
<dbReference type="PANTHER" id="PTHR21666">
    <property type="entry name" value="PEPTIDASE-RELATED"/>
    <property type="match status" value="1"/>
</dbReference>
<gene>
    <name evidence="4" type="ORF">GCM10009855_10570</name>
</gene>
<sequence>MGSLNTRRRATAIALVCASALPAGPGAASAQRAYHWPLAPRPPVVRGFDPPAERWLAGHRGVDLGAPAESAVVAARAGTVTFAGPVAGRSTVTVLHPDGISTMYEPVVPRVRRGEHIRTGQLVGVLQTGHEGCSATACLHWGARRGSGRSVRYLNPLSLLGLSTVRLKPPR</sequence>
<comment type="caution">
    <text evidence="4">The sequence shown here is derived from an EMBL/GenBank/DDBJ whole genome shotgun (WGS) entry which is preliminary data.</text>
</comment>
<dbReference type="SUPFAM" id="SSF51261">
    <property type="entry name" value="Duplicated hybrid motif"/>
    <property type="match status" value="1"/>
</dbReference>